<dbReference type="InterPro" id="IPR002937">
    <property type="entry name" value="Amino_oxidase"/>
</dbReference>
<dbReference type="InterPro" id="IPR014105">
    <property type="entry name" value="Carotenoid/retinoid_OxRdtase"/>
</dbReference>
<dbReference type="NCBIfam" id="TIGR02734">
    <property type="entry name" value="crtI_fam"/>
    <property type="match status" value="1"/>
</dbReference>
<evidence type="ECO:0000259" key="7">
    <source>
        <dbReference type="Pfam" id="PF01593"/>
    </source>
</evidence>
<dbReference type="PANTHER" id="PTHR43734:SF1">
    <property type="entry name" value="PHYTOENE DESATURASE"/>
    <property type="match status" value="1"/>
</dbReference>
<comment type="pathway">
    <text evidence="1 5">Carotenoid biosynthesis.</text>
</comment>
<gene>
    <name evidence="8" type="ORF">SAMN05444410_108137</name>
</gene>
<comment type="similarity">
    <text evidence="2 5">Belongs to the carotenoid/retinoid oxidoreductase family.</text>
</comment>
<dbReference type="EMBL" id="FNNO01000008">
    <property type="protein sequence ID" value="SDX04847.1"/>
    <property type="molecule type" value="Genomic_DNA"/>
</dbReference>
<feature type="chain" id="PRO_5036453022" evidence="6">
    <location>
        <begin position="27"/>
        <end position="502"/>
    </location>
</feature>
<dbReference type="PANTHER" id="PTHR43734">
    <property type="entry name" value="PHYTOENE DESATURASE"/>
    <property type="match status" value="1"/>
</dbReference>
<dbReference type="AlphaFoldDB" id="A0A8X8IG01"/>
<evidence type="ECO:0000256" key="2">
    <source>
        <dbReference type="ARBA" id="ARBA00006046"/>
    </source>
</evidence>
<name>A0A8X8IG01_9BACT</name>
<comment type="caution">
    <text evidence="8">The sequence shown here is derived from an EMBL/GenBank/DDBJ whole genome shotgun (WGS) entry which is preliminary data.</text>
</comment>
<dbReference type="Gene3D" id="3.50.50.60">
    <property type="entry name" value="FAD/NAD(P)-binding domain"/>
    <property type="match status" value="2"/>
</dbReference>
<evidence type="ECO:0000313" key="8">
    <source>
        <dbReference type="EMBL" id="SDX04847.1"/>
    </source>
</evidence>
<dbReference type="RefSeq" id="WP_092723961.1">
    <property type="nucleotide sequence ID" value="NZ_FNNO01000008.1"/>
</dbReference>
<protein>
    <submittedName>
        <fullName evidence="8">Phytoene desaturase</fullName>
    </submittedName>
</protein>
<keyword evidence="4 5" id="KW-0560">Oxidoreductase</keyword>
<evidence type="ECO:0000256" key="1">
    <source>
        <dbReference type="ARBA" id="ARBA00004829"/>
    </source>
</evidence>
<keyword evidence="6" id="KW-0732">Signal</keyword>
<evidence type="ECO:0000256" key="5">
    <source>
        <dbReference type="RuleBase" id="RU362075"/>
    </source>
</evidence>
<accession>A0A8X8IG01</accession>
<sequence>MKRIIPKKKIAVIGSGFSGMSAAAYAANAGNDVHVFEKHHQPGGRARQFVTENGFVFDMGPSWYWMPDIIEGFFTDFGYQSSDFYKLVPLNPQFEMVFADGNIEVPEKYEALRNLFEQLEYGSGNKLDQFMRSAKFKYEVSMKEFVNKPCHNWREFLSPKIAGSALKLDLLSNFRTYVAQYFANPKLRSLMEFPVIFLGASPKNIPALYSFMNYGGYALGTWYPMGGYYQLALAMQNIAEKQGAAFHFNQNVEKINVEDGKIKSLQVNGINHEFDVVIASSDYHHTETLLPERLRNYDEKYWRNKVFAPSSLIYYLGFGENIPNLKHHTLFFENDLDEHIQCIYEKKKWPENPLFYCCCPSKTDTTVAPEYGENLFLLMPLAIGINDDETTREKYLREMLSRIEKHTGVTDLLSKIEYKRSYCVRDFISDYNAYGGNAYGLANVLSQTAVLKPKIRNKKISNLFYTGQLTVPGPGVPPSIISGKIVANEVNSLNIEKYEKTV</sequence>
<dbReference type="Pfam" id="PF01593">
    <property type="entry name" value="Amino_oxidase"/>
    <property type="match status" value="1"/>
</dbReference>
<keyword evidence="9" id="KW-1185">Reference proteome</keyword>
<evidence type="ECO:0000313" key="9">
    <source>
        <dbReference type="Proteomes" id="UP000198711"/>
    </source>
</evidence>
<dbReference type="Proteomes" id="UP000198711">
    <property type="component" value="Unassembled WGS sequence"/>
</dbReference>
<evidence type="ECO:0000256" key="6">
    <source>
        <dbReference type="SAM" id="SignalP"/>
    </source>
</evidence>
<dbReference type="GO" id="GO:0016117">
    <property type="term" value="P:carotenoid biosynthetic process"/>
    <property type="evidence" value="ECO:0007669"/>
    <property type="project" value="UniProtKB-KW"/>
</dbReference>
<evidence type="ECO:0000256" key="4">
    <source>
        <dbReference type="ARBA" id="ARBA00023002"/>
    </source>
</evidence>
<dbReference type="GO" id="GO:0016491">
    <property type="term" value="F:oxidoreductase activity"/>
    <property type="evidence" value="ECO:0007669"/>
    <property type="project" value="UniProtKB-KW"/>
</dbReference>
<organism evidence="8 9">
    <name type="scientific">Hydrobacter penzbergensis</name>
    <dbReference type="NCBI Taxonomy" id="1235997"/>
    <lineage>
        <taxon>Bacteria</taxon>
        <taxon>Pseudomonadati</taxon>
        <taxon>Bacteroidota</taxon>
        <taxon>Chitinophagia</taxon>
        <taxon>Chitinophagales</taxon>
        <taxon>Chitinophagaceae</taxon>
        <taxon>Hydrobacter</taxon>
    </lineage>
</organism>
<keyword evidence="3 5" id="KW-0125">Carotenoid biosynthesis</keyword>
<reference evidence="8 9" key="1">
    <citation type="submission" date="2016-10" db="EMBL/GenBank/DDBJ databases">
        <authorList>
            <person name="Varghese N."/>
            <person name="Submissions S."/>
        </authorList>
    </citation>
    <scope>NUCLEOTIDE SEQUENCE [LARGE SCALE GENOMIC DNA]</scope>
    <source>
        <strain evidence="8 9">DSM 25353</strain>
    </source>
</reference>
<evidence type="ECO:0000256" key="3">
    <source>
        <dbReference type="ARBA" id="ARBA00022746"/>
    </source>
</evidence>
<dbReference type="InterPro" id="IPR036188">
    <property type="entry name" value="FAD/NAD-bd_sf"/>
</dbReference>
<feature type="signal peptide" evidence="6">
    <location>
        <begin position="1"/>
        <end position="26"/>
    </location>
</feature>
<proteinExistence type="inferred from homology"/>
<dbReference type="SUPFAM" id="SSF51905">
    <property type="entry name" value="FAD/NAD(P)-binding domain"/>
    <property type="match status" value="1"/>
</dbReference>
<feature type="domain" description="Amine oxidase" evidence="7">
    <location>
        <begin position="17"/>
        <end position="490"/>
    </location>
</feature>